<evidence type="ECO:0000256" key="1">
    <source>
        <dbReference type="SAM" id="SignalP"/>
    </source>
</evidence>
<gene>
    <name evidence="2" type="ORF">ACFPTO_13310</name>
</gene>
<dbReference type="Proteomes" id="UP001596103">
    <property type="component" value="Unassembled WGS sequence"/>
</dbReference>
<keyword evidence="1" id="KW-0732">Signal</keyword>
<protein>
    <submittedName>
        <fullName evidence="2">Uncharacterized protein</fullName>
    </submittedName>
</protein>
<evidence type="ECO:0000313" key="3">
    <source>
        <dbReference type="Proteomes" id="UP001596103"/>
    </source>
</evidence>
<proteinExistence type="predicted"/>
<keyword evidence="3" id="KW-1185">Reference proteome</keyword>
<dbReference type="EMBL" id="JBHSMP010000016">
    <property type="protein sequence ID" value="MFC5429767.1"/>
    <property type="molecule type" value="Genomic_DNA"/>
</dbReference>
<feature type="chain" id="PRO_5046478278" evidence="1">
    <location>
        <begin position="24"/>
        <end position="113"/>
    </location>
</feature>
<name>A0ABW0J9M4_9BURK</name>
<dbReference type="RefSeq" id="WP_377711808.1">
    <property type="nucleotide sequence ID" value="NZ_JBHSMP010000016.1"/>
</dbReference>
<reference evidence="3" key="1">
    <citation type="journal article" date="2019" name="Int. J. Syst. Evol. Microbiol.">
        <title>The Global Catalogue of Microorganisms (GCM) 10K type strain sequencing project: providing services to taxonomists for standard genome sequencing and annotation.</title>
        <authorList>
            <consortium name="The Broad Institute Genomics Platform"/>
            <consortium name="The Broad Institute Genome Sequencing Center for Infectious Disease"/>
            <person name="Wu L."/>
            <person name="Ma J."/>
        </authorList>
    </citation>
    <scope>NUCLEOTIDE SEQUENCE [LARGE SCALE GENOMIC DNA]</scope>
    <source>
        <strain evidence="3">CCUG 56042</strain>
    </source>
</reference>
<evidence type="ECO:0000313" key="2">
    <source>
        <dbReference type="EMBL" id="MFC5429767.1"/>
    </source>
</evidence>
<accession>A0ABW0J9M4</accession>
<feature type="signal peptide" evidence="1">
    <location>
        <begin position="1"/>
        <end position="23"/>
    </location>
</feature>
<sequence length="113" mass="11867">MKLAHTLKVLVVTVGMTALGAHAADETQVLQFETHAAFFSKETGQKALLDPQVFVAQEGAPAAEGNAVLTTIAPAPLTHDNAVLVVYHSDGKSHGKLRGDIGVTAHHQLIARP</sequence>
<organism evidence="2 3">
    <name type="scientific">Paraburkholderia denitrificans</name>
    <dbReference type="NCBI Taxonomy" id="694025"/>
    <lineage>
        <taxon>Bacteria</taxon>
        <taxon>Pseudomonadati</taxon>
        <taxon>Pseudomonadota</taxon>
        <taxon>Betaproteobacteria</taxon>
        <taxon>Burkholderiales</taxon>
        <taxon>Burkholderiaceae</taxon>
        <taxon>Paraburkholderia</taxon>
    </lineage>
</organism>
<comment type="caution">
    <text evidence="2">The sequence shown here is derived from an EMBL/GenBank/DDBJ whole genome shotgun (WGS) entry which is preliminary data.</text>
</comment>